<evidence type="ECO:0000313" key="1">
    <source>
        <dbReference type="EMBL" id="UTD13946.1"/>
    </source>
</evidence>
<organism evidence="1 2">
    <name type="scientific">Tenacibaculum mesophilum</name>
    <dbReference type="NCBI Taxonomy" id="104268"/>
    <lineage>
        <taxon>Bacteria</taxon>
        <taxon>Pseudomonadati</taxon>
        <taxon>Bacteroidota</taxon>
        <taxon>Flavobacteriia</taxon>
        <taxon>Flavobacteriales</taxon>
        <taxon>Flavobacteriaceae</taxon>
        <taxon>Tenacibaculum</taxon>
    </lineage>
</organism>
<reference evidence="1" key="1">
    <citation type="submission" date="2020-04" db="EMBL/GenBank/DDBJ databases">
        <title>Tenacibaculum mesophilum bac2.</title>
        <authorList>
            <person name="Li M."/>
        </authorList>
    </citation>
    <scope>NUCLEOTIDE SEQUENCE</scope>
    <source>
        <strain evidence="1">Bac2</strain>
    </source>
</reference>
<proteinExistence type="predicted"/>
<gene>
    <name evidence="1" type="ORF">HER15_02075</name>
</gene>
<name>A0AAE9MJD6_9FLAO</name>
<accession>A0AAE9MJD6</accession>
<dbReference type="RefSeq" id="WP_253680167.1">
    <property type="nucleotide sequence ID" value="NZ_CP050861.1"/>
</dbReference>
<dbReference type="EMBL" id="CP050861">
    <property type="protein sequence ID" value="UTD13946.1"/>
    <property type="molecule type" value="Genomic_DNA"/>
</dbReference>
<sequence length="51" mass="5769">MSEGQPFGKWKYQSVIGSVLNLDLVNTYIAAEKNLTILFPFPEELLPTKKV</sequence>
<dbReference type="AlphaFoldDB" id="A0AAE9MJD6"/>
<dbReference type="Proteomes" id="UP001056837">
    <property type="component" value="Chromosome"/>
</dbReference>
<evidence type="ECO:0000313" key="2">
    <source>
        <dbReference type="Proteomes" id="UP001056837"/>
    </source>
</evidence>
<protein>
    <submittedName>
        <fullName evidence="1">Uncharacterized protein</fullName>
    </submittedName>
</protein>